<organism evidence="13">
    <name type="scientific">uncultured Sphingomonas sp</name>
    <dbReference type="NCBI Taxonomy" id="158754"/>
    <lineage>
        <taxon>Bacteria</taxon>
        <taxon>Pseudomonadati</taxon>
        <taxon>Pseudomonadota</taxon>
        <taxon>Alphaproteobacteria</taxon>
        <taxon>Sphingomonadales</taxon>
        <taxon>Sphingomonadaceae</taxon>
        <taxon>Sphingomonas</taxon>
        <taxon>environmental samples</taxon>
    </lineage>
</organism>
<keyword evidence="9" id="KW-0645">Protease</keyword>
<keyword evidence="4" id="KW-0997">Cell inner membrane</keyword>
<sequence length="248" mass="25488">MTVLPALLGAVAGAIVGSYVATLCLRWPGGESASGGRSRCDSCGRTLRPAELIPLLSAAWSRGRCSSCGAPIAAFHHRTELAAAGIGAAALLVAPDPAGAAAALFAWLLLPLVLLDWRHFWLPDRLVLLLAAAGLALGGLLGVSLEERLAGGLGGFGLLWLLAWAYRRLRGREGLGAGDPKLFGAIGLWLGWQMLPLLLLGASSLGLAAALLSRDHIRPDQRLPFGTLLGVAAFAVAVVQARTATGGA</sequence>
<dbReference type="PRINTS" id="PR00864">
    <property type="entry name" value="PREPILNPTASE"/>
</dbReference>
<dbReference type="InterPro" id="IPR010627">
    <property type="entry name" value="Prepilin_pept_A24_N"/>
</dbReference>
<evidence type="ECO:0000256" key="2">
    <source>
        <dbReference type="ARBA" id="ARBA00005801"/>
    </source>
</evidence>
<keyword evidence="6 10" id="KW-1133">Transmembrane helix</keyword>
<comment type="function">
    <text evidence="9">Plays an essential role in type IV pili and type II pseudopili formation by proteolytically removing the leader sequence from substrate proteins and subsequently monomethylating the alpha-amino group of the newly exposed N-terminal phenylalanine.</text>
</comment>
<dbReference type="RefSeq" id="WP_294174045.1">
    <property type="nucleotide sequence ID" value="NZ_CADCVZ010000049.1"/>
</dbReference>
<feature type="transmembrane region" description="Helical" evidence="10">
    <location>
        <begin position="97"/>
        <end position="114"/>
    </location>
</feature>
<feature type="domain" description="Prepilin peptidase A24 N-terminal" evidence="12">
    <location>
        <begin position="11"/>
        <end position="90"/>
    </location>
</feature>
<dbReference type="GO" id="GO:0004190">
    <property type="term" value="F:aspartic-type endopeptidase activity"/>
    <property type="evidence" value="ECO:0007669"/>
    <property type="project" value="UniProtKB-EC"/>
</dbReference>
<keyword evidence="7 10" id="KW-0472">Membrane</keyword>
<evidence type="ECO:0000313" key="13">
    <source>
        <dbReference type="EMBL" id="CAA9517989.1"/>
    </source>
</evidence>
<dbReference type="PANTHER" id="PTHR30487">
    <property type="entry name" value="TYPE 4 PREPILIN-LIKE PROTEINS LEADER PEPTIDE-PROCESSING ENZYME"/>
    <property type="match status" value="1"/>
</dbReference>
<dbReference type="GO" id="GO:0032259">
    <property type="term" value="P:methylation"/>
    <property type="evidence" value="ECO:0007669"/>
    <property type="project" value="UniProtKB-KW"/>
</dbReference>
<dbReference type="GO" id="GO:0008168">
    <property type="term" value="F:methyltransferase activity"/>
    <property type="evidence" value="ECO:0007669"/>
    <property type="project" value="UniProtKB-KW"/>
</dbReference>
<protein>
    <recommendedName>
        <fullName evidence="9">Prepilin leader peptidase/N-methyltransferase</fullName>
        <ecNumber evidence="9">2.1.1.-</ecNumber>
        <ecNumber evidence="9">3.4.23.43</ecNumber>
    </recommendedName>
</protein>
<dbReference type="Pfam" id="PF01478">
    <property type="entry name" value="Peptidase_A24"/>
    <property type="match status" value="1"/>
</dbReference>
<keyword evidence="9 13" id="KW-0489">Methyltransferase</keyword>
<comment type="similarity">
    <text evidence="2 8">Belongs to the peptidase A24 family.</text>
</comment>
<dbReference type="EMBL" id="CADCVZ010000049">
    <property type="protein sequence ID" value="CAA9517989.1"/>
    <property type="molecule type" value="Genomic_DNA"/>
</dbReference>
<dbReference type="AlphaFoldDB" id="A0A6J4TA23"/>
<evidence type="ECO:0000256" key="5">
    <source>
        <dbReference type="ARBA" id="ARBA00022692"/>
    </source>
</evidence>
<keyword evidence="9 13" id="KW-0808">Transferase</keyword>
<evidence type="ECO:0000256" key="4">
    <source>
        <dbReference type="ARBA" id="ARBA00022519"/>
    </source>
</evidence>
<dbReference type="InterPro" id="IPR000045">
    <property type="entry name" value="Prepilin_IV_endopep_pep"/>
</dbReference>
<evidence type="ECO:0000256" key="10">
    <source>
        <dbReference type="SAM" id="Phobius"/>
    </source>
</evidence>
<keyword evidence="9 13" id="KW-0378">Hydrolase</keyword>
<dbReference type="Pfam" id="PF06750">
    <property type="entry name" value="A24_N_bact"/>
    <property type="match status" value="1"/>
</dbReference>
<evidence type="ECO:0000259" key="12">
    <source>
        <dbReference type="Pfam" id="PF06750"/>
    </source>
</evidence>
<comment type="catalytic activity">
    <reaction evidence="9">
        <text>Typically cleaves a -Gly-|-Phe- bond to release an N-terminal, basic peptide of 5-8 residues from type IV prepilin, and then N-methylates the new N-terminal amino group, the methyl donor being S-adenosyl-L-methionine.</text>
        <dbReference type="EC" id="3.4.23.43"/>
    </reaction>
</comment>
<dbReference type="PANTHER" id="PTHR30487:SF0">
    <property type="entry name" value="PREPILIN LEADER PEPTIDASE_N-METHYLTRANSFERASE-RELATED"/>
    <property type="match status" value="1"/>
</dbReference>
<keyword evidence="5 9" id="KW-0812">Transmembrane</keyword>
<evidence type="ECO:0000256" key="7">
    <source>
        <dbReference type="ARBA" id="ARBA00023136"/>
    </source>
</evidence>
<evidence type="ECO:0000256" key="9">
    <source>
        <dbReference type="RuleBase" id="RU003794"/>
    </source>
</evidence>
<dbReference type="Gene3D" id="1.20.120.1220">
    <property type="match status" value="1"/>
</dbReference>
<evidence type="ECO:0000256" key="6">
    <source>
        <dbReference type="ARBA" id="ARBA00022989"/>
    </source>
</evidence>
<dbReference type="InterPro" id="IPR050882">
    <property type="entry name" value="Prepilin_peptidase/N-MTase"/>
</dbReference>
<accession>A0A6J4TA23</accession>
<dbReference type="EC" id="2.1.1.-" evidence="9"/>
<proteinExistence type="inferred from homology"/>
<evidence type="ECO:0000256" key="1">
    <source>
        <dbReference type="ARBA" id="ARBA00004429"/>
    </source>
</evidence>
<evidence type="ECO:0000259" key="11">
    <source>
        <dbReference type="Pfam" id="PF01478"/>
    </source>
</evidence>
<evidence type="ECO:0000256" key="8">
    <source>
        <dbReference type="RuleBase" id="RU003793"/>
    </source>
</evidence>
<feature type="transmembrane region" description="Helical" evidence="10">
    <location>
        <begin position="126"/>
        <end position="143"/>
    </location>
</feature>
<dbReference type="GO" id="GO:0006465">
    <property type="term" value="P:signal peptide processing"/>
    <property type="evidence" value="ECO:0007669"/>
    <property type="project" value="TreeGrafter"/>
</dbReference>
<feature type="transmembrane region" description="Helical" evidence="10">
    <location>
        <begin position="223"/>
        <end position="241"/>
    </location>
</feature>
<feature type="domain" description="Prepilin type IV endopeptidase peptidase" evidence="11">
    <location>
        <begin position="104"/>
        <end position="210"/>
    </location>
</feature>
<gene>
    <name evidence="13" type="ORF">AVDCRST_MAG09-1850</name>
</gene>
<dbReference type="EC" id="3.4.23.43" evidence="9"/>
<keyword evidence="3" id="KW-1003">Cell membrane</keyword>
<reference evidence="13" key="1">
    <citation type="submission" date="2020-02" db="EMBL/GenBank/DDBJ databases">
        <authorList>
            <person name="Meier V. D."/>
        </authorList>
    </citation>
    <scope>NUCLEOTIDE SEQUENCE</scope>
    <source>
        <strain evidence="13">AVDCRST_MAG09</strain>
    </source>
</reference>
<dbReference type="InterPro" id="IPR014032">
    <property type="entry name" value="Peptidase_A24A_bac"/>
</dbReference>
<feature type="transmembrane region" description="Helical" evidence="10">
    <location>
        <begin position="186"/>
        <end position="211"/>
    </location>
</feature>
<keyword evidence="9" id="KW-0511">Multifunctional enzyme</keyword>
<name>A0A6J4TA23_9SPHN</name>
<comment type="subcellular location">
    <subcellularLocation>
        <location evidence="1">Cell inner membrane</location>
        <topology evidence="1">Multi-pass membrane protein</topology>
    </subcellularLocation>
    <subcellularLocation>
        <location evidence="9">Cell membrane</location>
        <topology evidence="9">Multi-pass membrane protein</topology>
    </subcellularLocation>
</comment>
<feature type="transmembrane region" description="Helical" evidence="10">
    <location>
        <begin position="149"/>
        <end position="166"/>
    </location>
</feature>
<dbReference type="GO" id="GO:0005886">
    <property type="term" value="C:plasma membrane"/>
    <property type="evidence" value="ECO:0007669"/>
    <property type="project" value="UniProtKB-SubCell"/>
</dbReference>
<evidence type="ECO:0000256" key="3">
    <source>
        <dbReference type="ARBA" id="ARBA00022475"/>
    </source>
</evidence>